<dbReference type="Proteomes" id="UP000027665">
    <property type="component" value="Unassembled WGS sequence"/>
</dbReference>
<dbReference type="SUPFAM" id="SSF140478">
    <property type="entry name" value="LemA-like"/>
    <property type="match status" value="1"/>
</dbReference>
<evidence type="ECO:0000256" key="2">
    <source>
        <dbReference type="ARBA" id="ARBA00008854"/>
    </source>
</evidence>
<dbReference type="InterPro" id="IPR007156">
    <property type="entry name" value="MamQ_LemA"/>
</dbReference>
<dbReference type="PANTHER" id="PTHR34478:SF1">
    <property type="entry name" value="PROTEIN LEMA"/>
    <property type="match status" value="1"/>
</dbReference>
<proteinExistence type="inferred from homology"/>
<keyword evidence="5" id="KW-0472">Membrane</keyword>
<dbReference type="PANTHER" id="PTHR34478">
    <property type="entry name" value="PROTEIN LEMA"/>
    <property type="match status" value="1"/>
</dbReference>
<evidence type="ECO:0000313" key="7">
    <source>
        <dbReference type="Proteomes" id="UP000027665"/>
    </source>
</evidence>
<evidence type="ECO:0000256" key="1">
    <source>
        <dbReference type="ARBA" id="ARBA00004167"/>
    </source>
</evidence>
<keyword evidence="3" id="KW-0812">Transmembrane</keyword>
<protein>
    <submittedName>
        <fullName evidence="6">Membrane protein</fullName>
    </submittedName>
</protein>
<evidence type="ECO:0000256" key="3">
    <source>
        <dbReference type="ARBA" id="ARBA00022692"/>
    </source>
</evidence>
<dbReference type="GO" id="GO:0016020">
    <property type="term" value="C:membrane"/>
    <property type="evidence" value="ECO:0007669"/>
    <property type="project" value="UniProtKB-SubCell"/>
</dbReference>
<comment type="similarity">
    <text evidence="2">Belongs to the LemA family.</text>
</comment>
<keyword evidence="4" id="KW-1133">Transmembrane helix</keyword>
<dbReference type="GeneID" id="90984505"/>
<name>A0A073INL3_9BACT</name>
<dbReference type="InterPro" id="IPR023353">
    <property type="entry name" value="LemA-like_dom_sf"/>
</dbReference>
<evidence type="ECO:0000313" key="6">
    <source>
        <dbReference type="EMBL" id="KEJ91354.1"/>
    </source>
</evidence>
<evidence type="ECO:0000256" key="5">
    <source>
        <dbReference type="ARBA" id="ARBA00023136"/>
    </source>
</evidence>
<keyword evidence="7" id="KW-1185">Reference proteome</keyword>
<evidence type="ECO:0000256" key="4">
    <source>
        <dbReference type="ARBA" id="ARBA00022989"/>
    </source>
</evidence>
<dbReference type="RefSeq" id="WP_037978153.1">
    <property type="nucleotide sequence ID" value="NZ_JMKI01000051.1"/>
</dbReference>
<organism evidence="6 7">
    <name type="scientific">Synergistes jonesii</name>
    <dbReference type="NCBI Taxonomy" id="2754"/>
    <lineage>
        <taxon>Bacteria</taxon>
        <taxon>Thermotogati</taxon>
        <taxon>Synergistota</taxon>
        <taxon>Synergistia</taxon>
        <taxon>Synergistales</taxon>
        <taxon>Synergistaceae</taxon>
        <taxon>Synergistes</taxon>
    </lineage>
</organism>
<comment type="subcellular location">
    <subcellularLocation>
        <location evidence="1">Membrane</location>
        <topology evidence="1">Single-pass membrane protein</topology>
    </subcellularLocation>
</comment>
<dbReference type="EMBL" id="JMKI01000051">
    <property type="protein sequence ID" value="KEJ91354.1"/>
    <property type="molecule type" value="Genomic_DNA"/>
</dbReference>
<gene>
    <name evidence="6" type="ORF">EH55_10950</name>
</gene>
<dbReference type="AlphaFoldDB" id="A0A073INL3"/>
<dbReference type="Gene3D" id="1.20.1440.20">
    <property type="entry name" value="LemA-like domain"/>
    <property type="match status" value="1"/>
</dbReference>
<reference evidence="6 7" key="1">
    <citation type="submission" date="2014-04" db="EMBL/GenBank/DDBJ databases">
        <title>Draft Genome Sequence of Synergistes jonesii.</title>
        <authorList>
            <person name="Coil D.A."/>
            <person name="Eisen J.A."/>
            <person name="Holland-Moritz H.E."/>
        </authorList>
    </citation>
    <scope>NUCLEOTIDE SEQUENCE [LARGE SCALE GENOMIC DNA]</scope>
    <source>
        <strain evidence="6 7">78-1</strain>
    </source>
</reference>
<comment type="caution">
    <text evidence="6">The sequence shown here is derived from an EMBL/GenBank/DDBJ whole genome shotgun (WGS) entry which is preliminary data.</text>
</comment>
<dbReference type="Pfam" id="PF04011">
    <property type="entry name" value="LemA"/>
    <property type="match status" value="1"/>
</dbReference>
<sequence length="184" mass="20840">MVALTAIIVVAALVGLWLMSTYNRLVRLKNLNAEGWSGIDVQLKRRFDLIPNLVESVKGYASHEKETFQRVTEARSMINNAGDDPEARMKAENALSGALRSLFAVAENYPELKANENFMHLQNELSSIENEIQMSRRYYNGTARNLNTAIQTFPAVLVARHFGFREALYFEAEEEAKAIPKIKF</sequence>
<dbReference type="eggNOG" id="COG1704">
    <property type="taxonomic scope" value="Bacteria"/>
</dbReference>
<accession>A0A073INL3</accession>
<dbReference type="PATRIC" id="fig|2754.20.peg.1379"/>